<evidence type="ECO:0000256" key="5">
    <source>
        <dbReference type="ARBA" id="ARBA00022801"/>
    </source>
</evidence>
<dbReference type="PANTHER" id="PTHR24006:SF687">
    <property type="entry name" value="UBIQUITIN CARBOXYL-TERMINAL HYDROLASE 10"/>
    <property type="match status" value="1"/>
</dbReference>
<evidence type="ECO:0000256" key="7">
    <source>
        <dbReference type="RuleBase" id="RU366025"/>
    </source>
</evidence>
<feature type="compositionally biased region" description="Polar residues" evidence="8">
    <location>
        <begin position="193"/>
        <end position="212"/>
    </location>
</feature>
<feature type="domain" description="USP" evidence="9">
    <location>
        <begin position="449"/>
        <end position="833"/>
    </location>
</feature>
<evidence type="ECO:0000259" key="9">
    <source>
        <dbReference type="PROSITE" id="PS50235"/>
    </source>
</evidence>
<feature type="compositionally biased region" description="Acidic residues" evidence="8">
    <location>
        <begin position="603"/>
        <end position="616"/>
    </location>
</feature>
<dbReference type="InterPro" id="IPR001394">
    <property type="entry name" value="Peptidase_C19_UCH"/>
</dbReference>
<dbReference type="GO" id="GO:0006508">
    <property type="term" value="P:proteolysis"/>
    <property type="evidence" value="ECO:0007669"/>
    <property type="project" value="UniProtKB-KW"/>
</dbReference>
<dbReference type="InterPro" id="IPR050164">
    <property type="entry name" value="Peptidase_C19"/>
</dbReference>
<dbReference type="PANTHER" id="PTHR24006">
    <property type="entry name" value="UBIQUITIN CARBOXYL-TERMINAL HYDROLASE"/>
    <property type="match status" value="1"/>
</dbReference>
<dbReference type="SUPFAM" id="SSF54001">
    <property type="entry name" value="Cysteine proteinases"/>
    <property type="match status" value="1"/>
</dbReference>
<keyword evidence="3 7" id="KW-0645">Protease</keyword>
<accession>A0A8C4WWS6</accession>
<evidence type="ECO:0000256" key="1">
    <source>
        <dbReference type="ARBA" id="ARBA00000707"/>
    </source>
</evidence>
<evidence type="ECO:0000256" key="6">
    <source>
        <dbReference type="ARBA" id="ARBA00022807"/>
    </source>
</evidence>
<dbReference type="CDD" id="cd02257">
    <property type="entry name" value="Peptidase_C19"/>
    <property type="match status" value="1"/>
</dbReference>
<dbReference type="InterPro" id="IPR038765">
    <property type="entry name" value="Papain-like_cys_pep_sf"/>
</dbReference>
<keyword evidence="5 7" id="KW-0378">Hydrolase</keyword>
<dbReference type="GO" id="GO:0005829">
    <property type="term" value="C:cytosol"/>
    <property type="evidence" value="ECO:0007669"/>
    <property type="project" value="TreeGrafter"/>
</dbReference>
<dbReference type="GO" id="GO:0030330">
    <property type="term" value="P:DNA damage response, signal transduction by p53 class mediator"/>
    <property type="evidence" value="ECO:0007669"/>
    <property type="project" value="TreeGrafter"/>
</dbReference>
<comment type="similarity">
    <text evidence="2">Belongs to the peptidase C19 family. USP10 subfamily.</text>
</comment>
<keyword evidence="4 7" id="KW-0833">Ubl conjugation pathway</keyword>
<dbReference type="FunFam" id="3.90.70.10:FF:000092">
    <property type="entry name" value="Ubiquitin carboxyl-terminal hydrolase"/>
    <property type="match status" value="1"/>
</dbReference>
<dbReference type="InterPro" id="IPR018200">
    <property type="entry name" value="USP_CS"/>
</dbReference>
<dbReference type="PROSITE" id="PS00973">
    <property type="entry name" value="USP_2"/>
    <property type="match status" value="1"/>
</dbReference>
<keyword evidence="6 7" id="KW-0788">Thiol protease</keyword>
<feature type="region of interest" description="Disordered" evidence="8">
    <location>
        <begin position="189"/>
        <end position="212"/>
    </location>
</feature>
<dbReference type="Pfam" id="PF00443">
    <property type="entry name" value="UCH"/>
    <property type="match status" value="1"/>
</dbReference>
<evidence type="ECO:0000313" key="11">
    <source>
        <dbReference type="Proteomes" id="UP000694388"/>
    </source>
</evidence>
<dbReference type="InterPro" id="IPR028889">
    <property type="entry name" value="USP"/>
</dbReference>
<keyword evidence="11" id="KW-1185">Reference proteome</keyword>
<proteinExistence type="inferred from homology"/>
<dbReference type="GO" id="GO:0010506">
    <property type="term" value="P:regulation of autophagy"/>
    <property type="evidence" value="ECO:0007669"/>
    <property type="project" value="TreeGrafter"/>
</dbReference>
<dbReference type="Proteomes" id="UP000694388">
    <property type="component" value="Unplaced"/>
</dbReference>
<feature type="region of interest" description="Disordered" evidence="8">
    <location>
        <begin position="63"/>
        <end position="87"/>
    </location>
</feature>
<dbReference type="GeneTree" id="ENSGT00550000074994"/>
<dbReference type="GO" id="GO:0005634">
    <property type="term" value="C:nucleus"/>
    <property type="evidence" value="ECO:0007669"/>
    <property type="project" value="TreeGrafter"/>
</dbReference>
<feature type="compositionally biased region" description="Basic residues" evidence="8">
    <location>
        <begin position="70"/>
        <end position="79"/>
    </location>
</feature>
<feature type="region of interest" description="Disordered" evidence="8">
    <location>
        <begin position="592"/>
        <end position="616"/>
    </location>
</feature>
<dbReference type="Ensembl" id="ENSEBUT00000017069.1">
    <property type="protein sequence ID" value="ENSEBUP00000016493.1"/>
    <property type="gene ID" value="ENSEBUG00000010355.1"/>
</dbReference>
<reference evidence="10" key="1">
    <citation type="submission" date="2025-08" db="UniProtKB">
        <authorList>
            <consortium name="Ensembl"/>
        </authorList>
    </citation>
    <scope>IDENTIFICATION</scope>
</reference>
<protein>
    <recommendedName>
        <fullName evidence="7">Ubiquitin carboxyl-terminal hydrolase</fullName>
        <ecNumber evidence="7">3.4.19.12</ecNumber>
    </recommendedName>
</protein>
<dbReference type="PROSITE" id="PS00972">
    <property type="entry name" value="USP_1"/>
    <property type="match status" value="1"/>
</dbReference>
<evidence type="ECO:0000256" key="3">
    <source>
        <dbReference type="ARBA" id="ARBA00022670"/>
    </source>
</evidence>
<dbReference type="GO" id="GO:0004843">
    <property type="term" value="F:cysteine-type deubiquitinase activity"/>
    <property type="evidence" value="ECO:0007669"/>
    <property type="project" value="UniProtKB-UniRule"/>
</dbReference>
<dbReference type="EC" id="3.4.19.12" evidence="7"/>
<dbReference type="AlphaFoldDB" id="A0A8C4WWS6"/>
<evidence type="ECO:0000256" key="4">
    <source>
        <dbReference type="ARBA" id="ARBA00022786"/>
    </source>
</evidence>
<dbReference type="GO" id="GO:0016579">
    <property type="term" value="P:protein deubiquitination"/>
    <property type="evidence" value="ECO:0007669"/>
    <property type="project" value="InterPro"/>
</dbReference>
<dbReference type="Gene3D" id="3.90.70.10">
    <property type="entry name" value="Cysteine proteinases"/>
    <property type="match status" value="1"/>
</dbReference>
<evidence type="ECO:0000256" key="8">
    <source>
        <dbReference type="SAM" id="MobiDB-lite"/>
    </source>
</evidence>
<comment type="catalytic activity">
    <reaction evidence="1 7">
        <text>Thiol-dependent hydrolysis of ester, thioester, amide, peptide and isopeptide bonds formed by the C-terminal Gly of ubiquitin (a 76-residue protein attached to proteins as an intracellular targeting signal).</text>
        <dbReference type="EC" id="3.4.19.12"/>
    </reaction>
</comment>
<evidence type="ECO:0000313" key="10">
    <source>
        <dbReference type="Ensembl" id="ENSEBUP00000016493.1"/>
    </source>
</evidence>
<sequence length="836" mass="90820">MQGRPGLSESPPVSIVAAETASVPLQEINVQLPPASKEQQDLEQAGEDLGGIEGLMNGGVDDVRIAVHPRERRKKKKRPPGYYISQEECDGDVGKLADSDESSLVNGLGQPSIDHSEACPYALEVADTENIPTLQTPISTCTTQQQHPKATGSSPPLQPPINAIRTGGGFKLCADTNFGGVCHKPKAVESEVAPQSKQTSESLSNEVLPTDSSNPELLATVIDSPDTNFVDTLESCPDIVPAAISQQAPLSSTDENFAAFENLEIPLLEDQETTDGFVAQTTAQSNGSRSCSPTNIGLGLQDGAAACPTLISQAMSGNDAITSDVSPVVDRKFVESEVDMNSSPVEHRAPDIPNVTVSSSRSWASLFHPPKSQNAASTITTVASPVTATILPSVSPKPATTEKTSTLLADSPATEMVVRPASEDPIAPVIAEFLNRVHLQHKPVATQPRGLVNRGNWCYINSTLQALMMCSPLYNVLRGLLHCKDISRTETCTPMLDGLVKLVKEFGPLPPPAKPKPGVAPEKTKDLRLGTPFEPTFIYKLLTVIKSSMCEKGRQQEDAEEFLSFVFNQLHEEMFSLKRLLNPVVGGKAAPNGLDGKLHEPGDELGGDQQDDGEEEEWEQVYSKNRSAITRSADMRSTIVTDIFGGQHRAILHQQGSRESATLEPFFTLPLDIQPDRVTCLKDALEGLVAREAVQGYTSKNKREVEVSRRIMLEKLPPILILHLKCFLYNKTGGSQKLMKTIEYPPDLEISKDLMSLASKNKFSKGQRSYRLFAVTYHHGKNATGGHYTTGVYHMGLGSWLHIDDQSVRAINLQQVLKPGLPRTAYLLYYRRADLA</sequence>
<organism evidence="10 11">
    <name type="scientific">Eptatretus burgeri</name>
    <name type="common">Inshore hagfish</name>
    <dbReference type="NCBI Taxonomy" id="7764"/>
    <lineage>
        <taxon>Eukaryota</taxon>
        <taxon>Metazoa</taxon>
        <taxon>Chordata</taxon>
        <taxon>Craniata</taxon>
        <taxon>Vertebrata</taxon>
        <taxon>Cyclostomata</taxon>
        <taxon>Myxini</taxon>
        <taxon>Myxiniformes</taxon>
        <taxon>Myxinidae</taxon>
        <taxon>Eptatretinae</taxon>
        <taxon>Eptatretus</taxon>
    </lineage>
</organism>
<evidence type="ECO:0000256" key="2">
    <source>
        <dbReference type="ARBA" id="ARBA00005427"/>
    </source>
</evidence>
<reference evidence="10" key="2">
    <citation type="submission" date="2025-09" db="UniProtKB">
        <authorList>
            <consortium name="Ensembl"/>
        </authorList>
    </citation>
    <scope>IDENTIFICATION</scope>
</reference>
<dbReference type="PROSITE" id="PS50235">
    <property type="entry name" value="USP_3"/>
    <property type="match status" value="1"/>
</dbReference>
<name>A0A8C4WWS6_EPTBU</name>